<reference evidence="9" key="2">
    <citation type="submission" date="2025-08" db="UniProtKB">
        <authorList>
            <consortium name="RefSeq"/>
        </authorList>
    </citation>
    <scope>IDENTIFICATION</scope>
    <source>
        <tissue evidence="9">Leaf</tissue>
    </source>
</reference>
<feature type="region of interest" description="Disordered" evidence="6">
    <location>
        <begin position="88"/>
        <end position="113"/>
    </location>
</feature>
<evidence type="ECO:0000256" key="2">
    <source>
        <dbReference type="ARBA" id="ARBA00006801"/>
    </source>
</evidence>
<keyword evidence="5" id="KW-0175">Coiled coil</keyword>
<dbReference type="InterPro" id="IPR045109">
    <property type="entry name" value="LSDs-like"/>
</dbReference>
<feature type="compositionally biased region" description="Basic residues" evidence="6">
    <location>
        <begin position="56"/>
        <end position="72"/>
    </location>
</feature>
<gene>
    <name evidence="9" type="primary">LOC107811127</name>
</gene>
<accession>A0A1S4BRH5</accession>
<feature type="compositionally biased region" description="Basic and acidic residues" evidence="6">
    <location>
        <begin position="941"/>
        <end position="953"/>
    </location>
</feature>
<dbReference type="Pfam" id="PF02373">
    <property type="entry name" value="JmjC"/>
    <property type="match status" value="1"/>
</dbReference>
<dbReference type="GO" id="GO:0000118">
    <property type="term" value="C:histone deacetylase complex"/>
    <property type="evidence" value="ECO:0000318"/>
    <property type="project" value="GO_Central"/>
</dbReference>
<dbReference type="GO" id="GO:0000785">
    <property type="term" value="C:chromatin"/>
    <property type="evidence" value="ECO:0000318"/>
    <property type="project" value="GO_Central"/>
</dbReference>
<dbReference type="SUPFAM" id="SSF51197">
    <property type="entry name" value="Clavaminate synthase-like"/>
    <property type="match status" value="1"/>
</dbReference>
<comment type="subcellular location">
    <subcellularLocation>
        <location evidence="1">Nucleus</location>
    </subcellularLocation>
</comment>
<reference evidence="8" key="1">
    <citation type="journal article" date="2014" name="Nat. Commun.">
        <title>The tobacco genome sequence and its comparison with those of tomato and potato.</title>
        <authorList>
            <person name="Sierro N."/>
            <person name="Battey J.N."/>
            <person name="Ouadi S."/>
            <person name="Bakaher N."/>
            <person name="Bovet L."/>
            <person name="Willig A."/>
            <person name="Goepfert S."/>
            <person name="Peitsch M.C."/>
            <person name="Ivanov N.V."/>
        </authorList>
    </citation>
    <scope>NUCLEOTIDE SEQUENCE [LARGE SCALE GENOMIC DNA]</scope>
</reference>
<comment type="similarity">
    <text evidence="2">Belongs to the JARID1 histone demethylase family.</text>
</comment>
<evidence type="ECO:0000256" key="1">
    <source>
        <dbReference type="ARBA" id="ARBA00004123"/>
    </source>
</evidence>
<feature type="compositionally biased region" description="Low complexity" evidence="6">
    <location>
        <begin position="1012"/>
        <end position="1023"/>
    </location>
</feature>
<feature type="region of interest" description="Disordered" evidence="6">
    <location>
        <begin position="921"/>
        <end position="953"/>
    </location>
</feature>
<dbReference type="PaxDb" id="4097-A0A1S4BRH5"/>
<keyword evidence="4" id="KW-0539">Nucleus</keyword>
<evidence type="ECO:0000259" key="7">
    <source>
        <dbReference type="PROSITE" id="PS51184"/>
    </source>
</evidence>
<feature type="coiled-coil region" evidence="5">
    <location>
        <begin position="1288"/>
        <end position="1322"/>
    </location>
</feature>
<dbReference type="RefSeq" id="XP_016491485.1">
    <property type="nucleotide sequence ID" value="XM_016635999.2"/>
</dbReference>
<dbReference type="KEGG" id="nta:107811127"/>
<dbReference type="PROSITE" id="PS51184">
    <property type="entry name" value="JMJC"/>
    <property type="match status" value="1"/>
</dbReference>
<keyword evidence="8" id="KW-1185">Reference proteome</keyword>
<dbReference type="CDD" id="cd02208">
    <property type="entry name" value="cupin_RmlC-like"/>
    <property type="match status" value="1"/>
</dbReference>
<dbReference type="GO" id="GO:0031490">
    <property type="term" value="F:chromatin DNA binding"/>
    <property type="evidence" value="ECO:0000318"/>
    <property type="project" value="GO_Central"/>
</dbReference>
<name>A0A1S4BRH5_TOBAC</name>
<keyword evidence="3" id="KW-0479">Metal-binding</keyword>
<protein>
    <submittedName>
        <fullName evidence="9">Lysine-specific demethylase JMJ25 isoform X1</fullName>
    </submittedName>
    <submittedName>
        <fullName evidence="9">Lysine-specific demethylase JMJ27 isoform X1</fullName>
    </submittedName>
</protein>
<organism evidence="8 9">
    <name type="scientific">Nicotiana tabacum</name>
    <name type="common">Common tobacco</name>
    <dbReference type="NCBI Taxonomy" id="4097"/>
    <lineage>
        <taxon>Eukaryota</taxon>
        <taxon>Viridiplantae</taxon>
        <taxon>Streptophyta</taxon>
        <taxon>Embryophyta</taxon>
        <taxon>Tracheophyta</taxon>
        <taxon>Spermatophyta</taxon>
        <taxon>Magnoliopsida</taxon>
        <taxon>eudicotyledons</taxon>
        <taxon>Gunneridae</taxon>
        <taxon>Pentapetalae</taxon>
        <taxon>asterids</taxon>
        <taxon>lamiids</taxon>
        <taxon>Solanales</taxon>
        <taxon>Solanaceae</taxon>
        <taxon>Nicotianoideae</taxon>
        <taxon>Nicotianeae</taxon>
        <taxon>Nicotiana</taxon>
    </lineage>
</organism>
<evidence type="ECO:0000256" key="3">
    <source>
        <dbReference type="ARBA" id="ARBA00022723"/>
    </source>
</evidence>
<feature type="region of interest" description="Disordered" evidence="6">
    <location>
        <begin position="1010"/>
        <end position="1029"/>
    </location>
</feature>
<evidence type="ECO:0000256" key="6">
    <source>
        <dbReference type="SAM" id="MobiDB-lite"/>
    </source>
</evidence>
<dbReference type="InterPro" id="IPR003347">
    <property type="entry name" value="JmjC_dom"/>
</dbReference>
<dbReference type="PANTHER" id="PTHR12549:SF49">
    <property type="entry name" value="LYSINE-SPECIFIC DEMETHYLASE JMJ25-LIKE ISOFORM X1"/>
    <property type="match status" value="1"/>
</dbReference>
<feature type="region of interest" description="Disordered" evidence="6">
    <location>
        <begin position="51"/>
        <end position="72"/>
    </location>
</feature>
<dbReference type="GO" id="GO:0032454">
    <property type="term" value="F:histone H3K9 demethylase activity"/>
    <property type="evidence" value="ECO:0000318"/>
    <property type="project" value="GO_Central"/>
</dbReference>
<feature type="region of interest" description="Disordered" evidence="6">
    <location>
        <begin position="1"/>
        <end position="25"/>
    </location>
</feature>
<dbReference type="SMART" id="SM00558">
    <property type="entry name" value="JmjC"/>
    <property type="match status" value="1"/>
</dbReference>
<dbReference type="PANTHER" id="PTHR12549">
    <property type="entry name" value="JMJC DOMAIN-CONTAINING HISTONE DEMETHYLATION PROTEIN"/>
    <property type="match status" value="1"/>
</dbReference>
<feature type="domain" description="JmjC" evidence="7">
    <location>
        <begin position="584"/>
        <end position="862"/>
    </location>
</feature>
<sequence length="1373" mass="157002">MEVTEQLVAQQYNSDKEESAEVSFIRSRKSTKIAMEKLKGINQQLDEWDEEDRNIGRKRRGKNEKIGSKKKCKSQKLDGEEIVEAGSDSGRYSVRQMKSNPRNRKRKDENGNEFESNMCHQCQRNDKGRVVRCTNCRMKRYCVPCMTRWYPGMPEEAFVESCPVCCQICNCKACLRLDGPIRALKNLRFEISEEEKVQYSKFILQKLLPLLRRINAEQVMEMEIEAKIQGLPVSNVKLQKEKCHRNERVYCDNCQTSIVDFHRNCSSCSYDLCLTCCRELRDGHLKGGEEVIIEFKDKGDAYLHGDMIANNRTSRSRFSQNKKIDNNPVGDAKFAYEMEPRDNGGLPPENSGGRAGEWKSNVDGSIPCPPENFGGCGKGSLELKCLLSNSKNPVSELLAKAEYIAKRCELEHMPQIPQRSCLCIKLVDETDVQKSKLRKAASRDDSDDNYLYCPAAKDLQQEDLKHFQCHWLKGEPVIVSNVHETASGLSWEPMVMWRACRQMKNLRHPILLDVSAINSLDWCELEINIHQFFKGYMEGRFDSYGWPQLLKLNDWPPSGLFDERLPRHGAEFCSCLPFKEYTHPQHGYLNLALKLPDNCLKPDLGPKAYIAYGFPKELGRGDSVTKLHYYVSDTVFLLMHTQAAVPTADQLSAIENLKQKHKAQDEKEFATDVCRTHGRIKDWVPSVNGKTFLNELSVSQEKQNCDGLEVEKSNKAEKKKYSQQGVEADCETNGEADQFQNREDADGGALWDVFRRKDIPELEEYLRKHFREFRHIYGSPLLQVAHPIHDETFYLSTEHKRRLKEEYGIEPWTFVQKLGEAVFIPAGCPHQIRNLKSCINVAVDFVSPENVNECIRLTEEFRQLPRNHVAREDKLEVKNIIVRAVSQAVDHLEKTTLRHTESGIVTGSSSSILISERINDMPTPSMRKSSPVLEDLSGKSAKREEYVAPTEDEKPRTAKVNLYSPLTNSVHLSSASKAQESIFVPSQKLEQSNLEDVEFHSVQSFTKSLPEQYSSTQSGQSSSILEDLYSGKTTKTKQYVVPTEDEKPRTVKVDLYSPLPDFVDFSSANKVPKREEYVALNEDEKPRTAEVNLHSPHPDFVRLSSAHKVPKREEYVAPSENEKPRTAKFTPLPDLVHLSSADKAQESTSVPCQKLKQSNSEEVEFQSAQSFSKSLPEQYSGAESGLWSNNDSTRMLKKLIFDCSIRLSLEALADPVNEEEMYGAIAALNEDPSSFSDEHAKQLVKLKNEFPIMVKKWRNLAQAESSYQEFLTNFEEDRKKLDDWNRLEAKLMAEYVKKEEQARELEAALQTIKTRQKQIMDERLEATREAQRIVLLAQEKVRKIDSTKSKLATTKMEMDSLIKNWSSFQSSFP</sequence>
<evidence type="ECO:0000256" key="5">
    <source>
        <dbReference type="SAM" id="Coils"/>
    </source>
</evidence>
<dbReference type="GO" id="GO:0006357">
    <property type="term" value="P:regulation of transcription by RNA polymerase II"/>
    <property type="evidence" value="ECO:0000318"/>
    <property type="project" value="GO_Central"/>
</dbReference>
<dbReference type="RefSeq" id="XP_016491485.1">
    <property type="nucleotide sequence ID" value="XM_016635999.1"/>
</dbReference>
<dbReference type="Proteomes" id="UP000790787">
    <property type="component" value="Chromosome 11"/>
</dbReference>
<feature type="region of interest" description="Disordered" evidence="6">
    <location>
        <begin position="339"/>
        <end position="358"/>
    </location>
</feature>
<dbReference type="GO" id="GO:0046872">
    <property type="term" value="F:metal ion binding"/>
    <property type="evidence" value="ECO:0007669"/>
    <property type="project" value="UniProtKB-KW"/>
</dbReference>
<proteinExistence type="inferred from homology"/>
<dbReference type="GeneID" id="107811127"/>
<dbReference type="GO" id="GO:0003712">
    <property type="term" value="F:transcription coregulator activity"/>
    <property type="evidence" value="ECO:0000318"/>
    <property type="project" value="GO_Central"/>
</dbReference>
<evidence type="ECO:0000313" key="8">
    <source>
        <dbReference type="Proteomes" id="UP000790787"/>
    </source>
</evidence>
<dbReference type="Gene3D" id="2.60.120.650">
    <property type="entry name" value="Cupin"/>
    <property type="match status" value="1"/>
</dbReference>
<dbReference type="OrthoDB" id="1667110at2759"/>
<evidence type="ECO:0000313" key="9">
    <source>
        <dbReference type="RefSeq" id="XP_016491485.1"/>
    </source>
</evidence>
<evidence type="ECO:0000256" key="4">
    <source>
        <dbReference type="ARBA" id="ARBA00023242"/>
    </source>
</evidence>
<dbReference type="SMR" id="A0A1S4BRH5"/>